<reference evidence="4" key="4">
    <citation type="journal article" date="2008" name="Nucleic Acids Res.">
        <title>The rice annotation project database (RAP-DB): 2008 update.</title>
        <authorList>
            <consortium name="The rice annotation project (RAP)"/>
        </authorList>
    </citation>
    <scope>GENOME REANNOTATION</scope>
    <source>
        <strain evidence="4">cv. Nipponbare</strain>
    </source>
</reference>
<proteinExistence type="predicted"/>
<organism evidence="3 4">
    <name type="scientific">Oryza sativa subsp. japonica</name>
    <name type="common">Rice</name>
    <dbReference type="NCBI Taxonomy" id="39947"/>
    <lineage>
        <taxon>Eukaryota</taxon>
        <taxon>Viridiplantae</taxon>
        <taxon>Streptophyta</taxon>
        <taxon>Embryophyta</taxon>
        <taxon>Tracheophyta</taxon>
        <taxon>Spermatophyta</taxon>
        <taxon>Magnoliopsida</taxon>
        <taxon>Liliopsida</taxon>
        <taxon>Poales</taxon>
        <taxon>Poaceae</taxon>
        <taxon>BOP clade</taxon>
        <taxon>Oryzoideae</taxon>
        <taxon>Oryzeae</taxon>
        <taxon>Oryzinae</taxon>
        <taxon>Oryza</taxon>
        <taxon>Oryza sativa</taxon>
    </lineage>
</organism>
<reference evidence="3" key="2">
    <citation type="submission" date="2002-07" db="EMBL/GenBank/DDBJ databases">
        <title>Oryza sativa nipponbare(GA3) genomic DNA, chromosome 6, PAC clone:P0046H10.</title>
        <authorList>
            <person name="Sasaki T."/>
            <person name="Matsumoto T."/>
            <person name="Katayose Y."/>
        </authorList>
    </citation>
    <scope>NUCLEOTIDE SEQUENCE</scope>
</reference>
<name>Q652U2_ORYSJ</name>
<gene>
    <name evidence="3" type="ORF">P0046H10.44</name>
    <name evidence="2" type="ORF">P0592E11.14</name>
</gene>
<dbReference type="Proteomes" id="UP000000763">
    <property type="component" value="Chromosome 6"/>
</dbReference>
<dbReference type="EMBL" id="AP005518">
    <property type="protein sequence ID" value="BAD46175.1"/>
    <property type="molecule type" value="Genomic_DNA"/>
</dbReference>
<dbReference type="AlphaFoldDB" id="Q652U2"/>
<dbReference type="EMBL" id="AP003490">
    <property type="protein sequence ID" value="BAD45234.1"/>
    <property type="molecule type" value="Genomic_DNA"/>
</dbReference>
<sequence length="122" mass="13618">MDVFPRTSGRERREVDREQCAVHHQSKESQKIIKSTRRVERVTSRLVGDGGPGGSHRRLARPGHFAAIELRRRRGGRPARGWVGWGLTGTIHDFQPADEVGQQRVGAAVLEEASGTLMVMRL</sequence>
<protein>
    <submittedName>
        <fullName evidence="3">Uncharacterized protein</fullName>
    </submittedName>
</protein>
<feature type="region of interest" description="Disordered" evidence="1">
    <location>
        <begin position="1"/>
        <end position="39"/>
    </location>
</feature>
<evidence type="ECO:0000313" key="3">
    <source>
        <dbReference type="EMBL" id="BAD46175.1"/>
    </source>
</evidence>
<evidence type="ECO:0000256" key="1">
    <source>
        <dbReference type="SAM" id="MobiDB-lite"/>
    </source>
</evidence>
<evidence type="ECO:0000313" key="4">
    <source>
        <dbReference type="Proteomes" id="UP000000763"/>
    </source>
</evidence>
<reference evidence="2" key="1">
    <citation type="submission" date="2001-04" db="EMBL/GenBank/DDBJ databases">
        <title>Oryza sativa nipponbare(GA3) genomic DNA, chromosome 6, PAC clone:P0592E11.</title>
        <authorList>
            <person name="Sasaki T."/>
            <person name="Matsumoto T."/>
            <person name="Yamamoto K."/>
        </authorList>
    </citation>
    <scope>NUCLEOTIDE SEQUENCE</scope>
</reference>
<evidence type="ECO:0000313" key="2">
    <source>
        <dbReference type="EMBL" id="BAD45234.1"/>
    </source>
</evidence>
<reference evidence="4" key="3">
    <citation type="journal article" date="2005" name="Nature">
        <title>The map-based sequence of the rice genome.</title>
        <authorList>
            <consortium name="International rice genome sequencing project (IRGSP)"/>
            <person name="Matsumoto T."/>
            <person name="Wu J."/>
            <person name="Kanamori H."/>
            <person name="Katayose Y."/>
            <person name="Fujisawa M."/>
            <person name="Namiki N."/>
            <person name="Mizuno H."/>
            <person name="Yamamoto K."/>
            <person name="Antonio B.A."/>
            <person name="Baba T."/>
            <person name="Sakata K."/>
            <person name="Nagamura Y."/>
            <person name="Aoki H."/>
            <person name="Arikawa K."/>
            <person name="Arita K."/>
            <person name="Bito T."/>
            <person name="Chiden Y."/>
            <person name="Fujitsuka N."/>
            <person name="Fukunaka R."/>
            <person name="Hamada M."/>
            <person name="Harada C."/>
            <person name="Hayashi A."/>
            <person name="Hijishita S."/>
            <person name="Honda M."/>
            <person name="Hosokawa S."/>
            <person name="Ichikawa Y."/>
            <person name="Idonuma A."/>
            <person name="Iijima M."/>
            <person name="Ikeda M."/>
            <person name="Ikeno M."/>
            <person name="Ito K."/>
            <person name="Ito S."/>
            <person name="Ito T."/>
            <person name="Ito Y."/>
            <person name="Ito Y."/>
            <person name="Iwabuchi A."/>
            <person name="Kamiya K."/>
            <person name="Karasawa W."/>
            <person name="Kurita K."/>
            <person name="Katagiri S."/>
            <person name="Kikuta A."/>
            <person name="Kobayashi H."/>
            <person name="Kobayashi N."/>
            <person name="Machita K."/>
            <person name="Maehara T."/>
            <person name="Masukawa M."/>
            <person name="Mizubayashi T."/>
            <person name="Mukai Y."/>
            <person name="Nagasaki H."/>
            <person name="Nagata Y."/>
            <person name="Naito S."/>
            <person name="Nakashima M."/>
            <person name="Nakama Y."/>
            <person name="Nakamichi Y."/>
            <person name="Nakamura M."/>
            <person name="Meguro A."/>
            <person name="Negishi M."/>
            <person name="Ohta I."/>
            <person name="Ohta T."/>
            <person name="Okamoto M."/>
            <person name="Ono N."/>
            <person name="Saji S."/>
            <person name="Sakaguchi M."/>
            <person name="Sakai K."/>
            <person name="Shibata M."/>
            <person name="Shimokawa T."/>
            <person name="Song J."/>
            <person name="Takazaki Y."/>
            <person name="Terasawa K."/>
            <person name="Tsugane M."/>
            <person name="Tsuji K."/>
            <person name="Ueda S."/>
            <person name="Waki K."/>
            <person name="Yamagata H."/>
            <person name="Yamamoto M."/>
            <person name="Yamamoto S."/>
            <person name="Yamane H."/>
            <person name="Yoshiki S."/>
            <person name="Yoshihara R."/>
            <person name="Yukawa K."/>
            <person name="Zhong H."/>
            <person name="Yano M."/>
            <person name="Yuan Q."/>
            <person name="Ouyang S."/>
            <person name="Liu J."/>
            <person name="Jones K.M."/>
            <person name="Gansberger K."/>
            <person name="Moffat K."/>
            <person name="Hill J."/>
            <person name="Bera J."/>
            <person name="Fadrosh D."/>
            <person name="Jin S."/>
            <person name="Johri S."/>
            <person name="Kim M."/>
            <person name="Overton L."/>
            <person name="Reardon M."/>
            <person name="Tsitrin T."/>
            <person name="Vuong H."/>
            <person name="Weaver B."/>
            <person name="Ciecko A."/>
            <person name="Tallon L."/>
            <person name="Jackson J."/>
            <person name="Pai G."/>
            <person name="Aken S.V."/>
            <person name="Utterback T."/>
            <person name="Reidmuller S."/>
            <person name="Feldblyum T."/>
            <person name="Hsiao J."/>
            <person name="Zismann V."/>
            <person name="Iobst S."/>
            <person name="de Vazeille A.R."/>
            <person name="Buell C.R."/>
            <person name="Ying K."/>
            <person name="Li Y."/>
            <person name="Lu T."/>
            <person name="Huang Y."/>
            <person name="Zhao Q."/>
            <person name="Feng Q."/>
            <person name="Zhang L."/>
            <person name="Zhu J."/>
            <person name="Weng Q."/>
            <person name="Mu J."/>
            <person name="Lu Y."/>
            <person name="Fan D."/>
            <person name="Liu Y."/>
            <person name="Guan J."/>
            <person name="Zhang Y."/>
            <person name="Yu S."/>
            <person name="Liu X."/>
            <person name="Zhang Y."/>
            <person name="Hong G."/>
            <person name="Han B."/>
            <person name="Choisne N."/>
            <person name="Demange N."/>
            <person name="Orjeda G."/>
            <person name="Samain S."/>
            <person name="Cattolico L."/>
            <person name="Pelletier E."/>
            <person name="Couloux A."/>
            <person name="Segurens B."/>
            <person name="Wincker P."/>
            <person name="D'Hont A."/>
            <person name="Scarpelli C."/>
            <person name="Weissenbach J."/>
            <person name="Salanoubat M."/>
            <person name="Quetier F."/>
            <person name="Yu Y."/>
            <person name="Kim H.R."/>
            <person name="Rambo T."/>
            <person name="Currie J."/>
            <person name="Collura K."/>
            <person name="Luo M."/>
            <person name="Yang T."/>
            <person name="Ammiraju J.S.S."/>
            <person name="Engler F."/>
            <person name="Soderlund C."/>
            <person name="Wing R.A."/>
            <person name="Palmer L.E."/>
            <person name="de la Bastide M."/>
            <person name="Spiegel L."/>
            <person name="Nascimento L."/>
            <person name="Zutavern T."/>
            <person name="O'Shaughnessy A."/>
            <person name="Dike S."/>
            <person name="Dedhia N."/>
            <person name="Preston R."/>
            <person name="Balija V."/>
            <person name="McCombie W.R."/>
            <person name="Chow T."/>
            <person name="Chen H."/>
            <person name="Chung M."/>
            <person name="Chen C."/>
            <person name="Shaw J."/>
            <person name="Wu H."/>
            <person name="Hsiao K."/>
            <person name="Chao Y."/>
            <person name="Chu M."/>
            <person name="Cheng C."/>
            <person name="Hour A."/>
            <person name="Lee P."/>
            <person name="Lin S."/>
            <person name="Lin Y."/>
            <person name="Liou J."/>
            <person name="Liu S."/>
            <person name="Hsing Y."/>
            <person name="Raghuvanshi S."/>
            <person name="Mohanty A."/>
            <person name="Bharti A.K."/>
            <person name="Gaur A."/>
            <person name="Gupta V."/>
            <person name="Kumar D."/>
            <person name="Ravi V."/>
            <person name="Vij S."/>
            <person name="Kapur A."/>
            <person name="Khurana P."/>
            <person name="Khurana P."/>
            <person name="Khurana J.P."/>
            <person name="Tyagi A.K."/>
            <person name="Gaikwad K."/>
            <person name="Singh A."/>
            <person name="Dalal V."/>
            <person name="Srivastava S."/>
            <person name="Dixit A."/>
            <person name="Pal A.K."/>
            <person name="Ghazi I.A."/>
            <person name="Yadav M."/>
            <person name="Pandit A."/>
            <person name="Bhargava A."/>
            <person name="Sureshbabu K."/>
            <person name="Batra K."/>
            <person name="Sharma T.R."/>
            <person name="Mohapatra T."/>
            <person name="Singh N.K."/>
            <person name="Messing J."/>
            <person name="Nelson A.B."/>
            <person name="Fuks G."/>
            <person name="Kavchok S."/>
            <person name="Keizer G."/>
            <person name="Linton E."/>
            <person name="Llaca V."/>
            <person name="Song R."/>
            <person name="Tanyolac B."/>
            <person name="Young S."/>
            <person name="Ho-Il K."/>
            <person name="Hahn J.H."/>
            <person name="Sangsakoo G."/>
            <person name="Vanavichit A."/>
            <person name="de Mattos Luiz.A.T."/>
            <person name="Zimmer P.D."/>
            <person name="Malone G."/>
            <person name="Dellagostin O."/>
            <person name="de Oliveira A.C."/>
            <person name="Bevan M."/>
            <person name="Bancroft I."/>
            <person name="Minx P."/>
            <person name="Cordum H."/>
            <person name="Wilson R."/>
            <person name="Cheng Z."/>
            <person name="Jin W."/>
            <person name="Jiang J."/>
            <person name="Leong S.A."/>
            <person name="Iwama H."/>
            <person name="Gojobori T."/>
            <person name="Itoh T."/>
            <person name="Niimura Y."/>
            <person name="Fujii Y."/>
            <person name="Habara T."/>
            <person name="Sakai H."/>
            <person name="Sato Y."/>
            <person name="Wilson G."/>
            <person name="Kumar K."/>
            <person name="McCouch S."/>
            <person name="Juretic N."/>
            <person name="Hoen D."/>
            <person name="Wright S."/>
            <person name="Bruskiewich R."/>
            <person name="Bureau T."/>
            <person name="Miyao A."/>
            <person name="Hirochika H."/>
            <person name="Nishikawa T."/>
            <person name="Kadowaki K."/>
            <person name="Sugiura M."/>
            <person name="Burr B."/>
            <person name="Sasaki T."/>
        </authorList>
    </citation>
    <scope>NUCLEOTIDE SEQUENCE [LARGE SCALE GENOMIC DNA]</scope>
    <source>
        <strain evidence="4">cv. Nipponbare</strain>
    </source>
</reference>
<feature type="compositionally biased region" description="Basic and acidic residues" evidence="1">
    <location>
        <begin position="8"/>
        <end position="39"/>
    </location>
</feature>
<accession>Q652U2</accession>